<feature type="compositionally biased region" description="Basic and acidic residues" evidence="1">
    <location>
        <begin position="77"/>
        <end position="87"/>
    </location>
</feature>
<comment type="caution">
    <text evidence="2">The sequence shown here is derived from an EMBL/GenBank/DDBJ whole genome shotgun (WGS) entry which is preliminary data.</text>
</comment>
<keyword evidence="3" id="KW-1185">Reference proteome</keyword>
<sequence>MGGGELRRVRVSPANSPSVGSLPLEFSFPYFPSRLNALSSAKLGHPFSFPIRPPKNGAVEKYTGVAEGDKRGRKRRTEGSKRGRDTQGRFTPRLFFSRRESVPILCDLKMSLGCLVIICVQCQSPTDKCVCG</sequence>
<accession>A0ABD2JLS9</accession>
<organism evidence="2 3">
    <name type="scientific">Heterodera trifolii</name>
    <dbReference type="NCBI Taxonomy" id="157864"/>
    <lineage>
        <taxon>Eukaryota</taxon>
        <taxon>Metazoa</taxon>
        <taxon>Ecdysozoa</taxon>
        <taxon>Nematoda</taxon>
        <taxon>Chromadorea</taxon>
        <taxon>Rhabditida</taxon>
        <taxon>Tylenchina</taxon>
        <taxon>Tylenchomorpha</taxon>
        <taxon>Tylenchoidea</taxon>
        <taxon>Heteroderidae</taxon>
        <taxon>Heteroderinae</taxon>
        <taxon>Heterodera</taxon>
    </lineage>
</organism>
<dbReference type="Proteomes" id="UP001620626">
    <property type="component" value="Unassembled WGS sequence"/>
</dbReference>
<dbReference type="AlphaFoldDB" id="A0ABD2JLS9"/>
<evidence type="ECO:0000313" key="3">
    <source>
        <dbReference type="Proteomes" id="UP001620626"/>
    </source>
</evidence>
<evidence type="ECO:0000256" key="1">
    <source>
        <dbReference type="SAM" id="MobiDB-lite"/>
    </source>
</evidence>
<name>A0ABD2JLS9_9BILA</name>
<dbReference type="EMBL" id="JBICBT010000941">
    <property type="protein sequence ID" value="KAL3091566.1"/>
    <property type="molecule type" value="Genomic_DNA"/>
</dbReference>
<reference evidence="2 3" key="1">
    <citation type="submission" date="2024-10" db="EMBL/GenBank/DDBJ databases">
        <authorList>
            <person name="Kim D."/>
        </authorList>
    </citation>
    <scope>NUCLEOTIDE SEQUENCE [LARGE SCALE GENOMIC DNA]</scope>
    <source>
        <strain evidence="2">BH-2024</strain>
    </source>
</reference>
<proteinExistence type="predicted"/>
<feature type="region of interest" description="Disordered" evidence="1">
    <location>
        <begin position="59"/>
        <end position="88"/>
    </location>
</feature>
<gene>
    <name evidence="2" type="ORF">niasHT_024148</name>
</gene>
<evidence type="ECO:0000313" key="2">
    <source>
        <dbReference type="EMBL" id="KAL3091566.1"/>
    </source>
</evidence>
<protein>
    <submittedName>
        <fullName evidence="2">Uncharacterized protein</fullName>
    </submittedName>
</protein>